<organism evidence="11 12">
    <name type="scientific">Helianthus annuus</name>
    <name type="common">Common sunflower</name>
    <dbReference type="NCBI Taxonomy" id="4232"/>
    <lineage>
        <taxon>Eukaryota</taxon>
        <taxon>Viridiplantae</taxon>
        <taxon>Streptophyta</taxon>
        <taxon>Embryophyta</taxon>
        <taxon>Tracheophyta</taxon>
        <taxon>Spermatophyta</taxon>
        <taxon>Magnoliopsida</taxon>
        <taxon>eudicotyledons</taxon>
        <taxon>Gunneridae</taxon>
        <taxon>Pentapetalae</taxon>
        <taxon>asterids</taxon>
        <taxon>campanulids</taxon>
        <taxon>Asterales</taxon>
        <taxon>Asteraceae</taxon>
        <taxon>Asteroideae</taxon>
        <taxon>Heliantheae alliance</taxon>
        <taxon>Heliantheae</taxon>
        <taxon>Helianthus</taxon>
    </lineage>
</organism>
<evidence type="ECO:0000256" key="4">
    <source>
        <dbReference type="ARBA" id="ARBA00022597"/>
    </source>
</evidence>
<protein>
    <submittedName>
        <fullName evidence="10 11">SWEET sugar transporter</fullName>
    </submittedName>
</protein>
<evidence type="ECO:0000256" key="2">
    <source>
        <dbReference type="ARBA" id="ARBA00007809"/>
    </source>
</evidence>
<reference evidence="11" key="2">
    <citation type="submission" date="2017-02" db="EMBL/GenBank/DDBJ databases">
        <title>Sunflower complete genome.</title>
        <authorList>
            <person name="Langlade N."/>
            <person name="Munos S."/>
        </authorList>
    </citation>
    <scope>NUCLEOTIDE SEQUENCE [LARGE SCALE GENOMIC DNA]</scope>
    <source>
        <tissue evidence="11">Leaves</tissue>
    </source>
</reference>
<evidence type="ECO:0000256" key="9">
    <source>
        <dbReference type="SAM" id="Phobius"/>
    </source>
</evidence>
<keyword evidence="6" id="KW-0677">Repeat</keyword>
<dbReference type="PANTHER" id="PTHR10791">
    <property type="entry name" value="RAG1-ACTIVATING PROTEIN 1"/>
    <property type="match status" value="1"/>
</dbReference>
<gene>
    <name evidence="11" type="ORF">HannXRQ_Chr04g0100581</name>
    <name evidence="10" type="ORF">HanXRQr2_Chr04g0146811</name>
</gene>
<evidence type="ECO:0000256" key="1">
    <source>
        <dbReference type="ARBA" id="ARBA00004127"/>
    </source>
</evidence>
<keyword evidence="8 9" id="KW-0472">Membrane</keyword>
<evidence type="ECO:0000313" key="11">
    <source>
        <dbReference type="EMBL" id="OTG27483.1"/>
    </source>
</evidence>
<dbReference type="GO" id="GO:0012505">
    <property type="term" value="C:endomembrane system"/>
    <property type="evidence" value="ECO:0007669"/>
    <property type="project" value="UniProtKB-SubCell"/>
</dbReference>
<dbReference type="GO" id="GO:0051119">
    <property type="term" value="F:sugar transmembrane transporter activity"/>
    <property type="evidence" value="ECO:0000318"/>
    <property type="project" value="GO_Central"/>
</dbReference>
<dbReference type="Proteomes" id="UP000215914">
    <property type="component" value="Chromosome 4"/>
</dbReference>
<evidence type="ECO:0000256" key="8">
    <source>
        <dbReference type="ARBA" id="ARBA00023136"/>
    </source>
</evidence>
<proteinExistence type="inferred from homology"/>
<feature type="transmembrane region" description="Helical" evidence="9">
    <location>
        <begin position="153"/>
        <end position="173"/>
    </location>
</feature>
<sequence length="197" mass="22593">MCHFLNYSNIIALRKHSATFYEVYKKKTMEGIKSLHYVVGLFTSVLWLYYALIKGDAMYLTTIRSVGIVIQTFYLCVFAFYAPKRAMMKSLKQIMMFIVIGFGLIVILSQLLTKGTQRDVIVGWVVLVLTSLCVFVTPSSVLTQVIKTKSVKYMPILLVLSVTLSGFVWFFYGLLLADLNIMVLLFISMLNYKMFTY</sequence>
<dbReference type="GO" id="GO:0008643">
    <property type="term" value="P:carbohydrate transport"/>
    <property type="evidence" value="ECO:0000318"/>
    <property type="project" value="GO_Central"/>
</dbReference>
<dbReference type="EMBL" id="CM007893">
    <property type="protein sequence ID" value="OTG27483.1"/>
    <property type="molecule type" value="Genomic_DNA"/>
</dbReference>
<comment type="similarity">
    <text evidence="2">Belongs to the SWEET sugar transporter family.</text>
</comment>
<dbReference type="Pfam" id="PF03083">
    <property type="entry name" value="MtN3_slv"/>
    <property type="match status" value="2"/>
</dbReference>
<dbReference type="OMA" id="QRIRTCC"/>
<dbReference type="GO" id="GO:0016020">
    <property type="term" value="C:membrane"/>
    <property type="evidence" value="ECO:0000318"/>
    <property type="project" value="GO_Central"/>
</dbReference>
<evidence type="ECO:0000256" key="5">
    <source>
        <dbReference type="ARBA" id="ARBA00022692"/>
    </source>
</evidence>
<accession>A0A251UWT3</accession>
<dbReference type="InterPro" id="IPR047664">
    <property type="entry name" value="SWEET"/>
</dbReference>
<dbReference type="EMBL" id="MNCJ02000319">
    <property type="protein sequence ID" value="KAF5808561.1"/>
    <property type="molecule type" value="Genomic_DNA"/>
</dbReference>
<evidence type="ECO:0000313" key="12">
    <source>
        <dbReference type="Proteomes" id="UP000215914"/>
    </source>
</evidence>
<keyword evidence="7 9" id="KW-1133">Transmembrane helix</keyword>
<feature type="transmembrane region" description="Helical" evidence="9">
    <location>
        <begin position="124"/>
        <end position="146"/>
    </location>
</feature>
<keyword evidence="3" id="KW-0813">Transport</keyword>
<evidence type="ECO:0000313" key="10">
    <source>
        <dbReference type="EMBL" id="KAF5808561.1"/>
    </source>
</evidence>
<name>A0A251UWT3_HELAN</name>
<evidence type="ECO:0000256" key="3">
    <source>
        <dbReference type="ARBA" id="ARBA00022448"/>
    </source>
</evidence>
<dbReference type="InParanoid" id="A0A251UWT3"/>
<keyword evidence="12" id="KW-1185">Reference proteome</keyword>
<keyword evidence="5 9" id="KW-0812">Transmembrane</keyword>
<reference evidence="10 12" key="1">
    <citation type="journal article" date="2017" name="Nature">
        <title>The sunflower genome provides insights into oil metabolism, flowering and Asterid evolution.</title>
        <authorList>
            <person name="Badouin H."/>
            <person name="Gouzy J."/>
            <person name="Grassa C.J."/>
            <person name="Murat F."/>
            <person name="Staton S.E."/>
            <person name="Cottret L."/>
            <person name="Lelandais-Briere C."/>
            <person name="Owens G.L."/>
            <person name="Carrere S."/>
            <person name="Mayjonade B."/>
            <person name="Legrand L."/>
            <person name="Gill N."/>
            <person name="Kane N.C."/>
            <person name="Bowers J.E."/>
            <person name="Hubner S."/>
            <person name="Bellec A."/>
            <person name="Berard A."/>
            <person name="Berges H."/>
            <person name="Blanchet N."/>
            <person name="Boniface M.C."/>
            <person name="Brunel D."/>
            <person name="Catrice O."/>
            <person name="Chaidir N."/>
            <person name="Claudel C."/>
            <person name="Donnadieu C."/>
            <person name="Faraut T."/>
            <person name="Fievet G."/>
            <person name="Helmstetter N."/>
            <person name="King M."/>
            <person name="Knapp S.J."/>
            <person name="Lai Z."/>
            <person name="Le Paslier M.C."/>
            <person name="Lippi Y."/>
            <person name="Lorenzon L."/>
            <person name="Mandel J.R."/>
            <person name="Marage G."/>
            <person name="Marchand G."/>
            <person name="Marquand E."/>
            <person name="Bret-Mestries E."/>
            <person name="Morien E."/>
            <person name="Nambeesan S."/>
            <person name="Nguyen T."/>
            <person name="Pegot-Espagnet P."/>
            <person name="Pouilly N."/>
            <person name="Raftis F."/>
            <person name="Sallet E."/>
            <person name="Schiex T."/>
            <person name="Thomas J."/>
            <person name="Vandecasteele C."/>
            <person name="Vares D."/>
            <person name="Vear F."/>
            <person name="Vautrin S."/>
            <person name="Crespi M."/>
            <person name="Mangin B."/>
            <person name="Burke J.M."/>
            <person name="Salse J."/>
            <person name="Munos S."/>
            <person name="Vincourt P."/>
            <person name="Rieseberg L.H."/>
            <person name="Langlade N.B."/>
        </authorList>
    </citation>
    <scope>NUCLEOTIDE SEQUENCE [LARGE SCALE GENOMIC DNA]</scope>
    <source>
        <strain evidence="12">cv. SF193</strain>
        <tissue evidence="10">Leaves</tissue>
    </source>
</reference>
<keyword evidence="4 11" id="KW-0762">Sugar transport</keyword>
<comment type="subcellular location">
    <subcellularLocation>
        <location evidence="1">Endomembrane system</location>
        <topology evidence="1">Multi-pass membrane protein</topology>
    </subcellularLocation>
</comment>
<reference evidence="10" key="3">
    <citation type="submission" date="2020-06" db="EMBL/GenBank/DDBJ databases">
        <title>Helianthus annuus Genome sequencing and assembly Release 2.</title>
        <authorList>
            <person name="Gouzy J."/>
            <person name="Langlade N."/>
            <person name="Munos S."/>
        </authorList>
    </citation>
    <scope>NUCLEOTIDE SEQUENCE</scope>
    <source>
        <tissue evidence="10">Leaves</tissue>
    </source>
</reference>
<feature type="transmembrane region" description="Helical" evidence="9">
    <location>
        <begin position="35"/>
        <end position="53"/>
    </location>
</feature>
<dbReference type="Gene3D" id="1.20.1280.290">
    <property type="match status" value="2"/>
</dbReference>
<feature type="transmembrane region" description="Helical" evidence="9">
    <location>
        <begin position="94"/>
        <end position="112"/>
    </location>
</feature>
<dbReference type="AlphaFoldDB" id="A0A251UWT3"/>
<dbReference type="PANTHER" id="PTHR10791:SF167">
    <property type="entry name" value="SWEET SUGAR TRANSPORTER-RELATED"/>
    <property type="match status" value="1"/>
</dbReference>
<dbReference type="InterPro" id="IPR004316">
    <property type="entry name" value="SWEET_rpt"/>
</dbReference>
<evidence type="ECO:0000256" key="7">
    <source>
        <dbReference type="ARBA" id="ARBA00022989"/>
    </source>
</evidence>
<evidence type="ECO:0000256" key="6">
    <source>
        <dbReference type="ARBA" id="ARBA00022737"/>
    </source>
</evidence>
<dbReference type="Gramene" id="mRNA:HanXRQr2_Chr04g0146811">
    <property type="protein sequence ID" value="mRNA:HanXRQr2_Chr04g0146811"/>
    <property type="gene ID" value="HanXRQr2_Chr04g0146811"/>
</dbReference>
<feature type="transmembrane region" description="Helical" evidence="9">
    <location>
        <begin position="59"/>
        <end position="82"/>
    </location>
</feature>